<gene>
    <name evidence="1" type="ORF">DCHRY22_LOCUS10706</name>
</gene>
<keyword evidence="2" id="KW-1185">Reference proteome</keyword>
<dbReference type="Proteomes" id="UP000789524">
    <property type="component" value="Unassembled WGS sequence"/>
</dbReference>
<comment type="caution">
    <text evidence="1">The sequence shown here is derived from an EMBL/GenBank/DDBJ whole genome shotgun (WGS) entry which is preliminary data.</text>
</comment>
<protein>
    <submittedName>
        <fullName evidence="1">(African queen) hypothetical protein</fullName>
    </submittedName>
</protein>
<dbReference type="EMBL" id="CAKASE010000071">
    <property type="protein sequence ID" value="CAG9573858.1"/>
    <property type="molecule type" value="Genomic_DNA"/>
</dbReference>
<evidence type="ECO:0000313" key="1">
    <source>
        <dbReference type="EMBL" id="CAG9573858.1"/>
    </source>
</evidence>
<accession>A0A8J2W0Q9</accession>
<dbReference type="OrthoDB" id="6837956at2759"/>
<evidence type="ECO:0000313" key="2">
    <source>
        <dbReference type="Proteomes" id="UP000789524"/>
    </source>
</evidence>
<proteinExistence type="predicted"/>
<dbReference type="AlphaFoldDB" id="A0A8J2W0Q9"/>
<sequence length="74" mass="8153">MNASKVEASPVDSGKDTLTVELRESGGSHVKLGDEFFTWTKRGRTADDVALVHTLTHTDLDDTPHNLQNIYLSI</sequence>
<name>A0A8J2W0Q9_9NEOP</name>
<organism evidence="1 2">
    <name type="scientific">Danaus chrysippus</name>
    <name type="common">African queen</name>
    <dbReference type="NCBI Taxonomy" id="151541"/>
    <lineage>
        <taxon>Eukaryota</taxon>
        <taxon>Metazoa</taxon>
        <taxon>Ecdysozoa</taxon>
        <taxon>Arthropoda</taxon>
        <taxon>Hexapoda</taxon>
        <taxon>Insecta</taxon>
        <taxon>Pterygota</taxon>
        <taxon>Neoptera</taxon>
        <taxon>Endopterygota</taxon>
        <taxon>Lepidoptera</taxon>
        <taxon>Glossata</taxon>
        <taxon>Ditrysia</taxon>
        <taxon>Papilionoidea</taxon>
        <taxon>Nymphalidae</taxon>
        <taxon>Danainae</taxon>
        <taxon>Danaini</taxon>
        <taxon>Danaina</taxon>
        <taxon>Danaus</taxon>
        <taxon>Anosia</taxon>
    </lineage>
</organism>
<reference evidence="1" key="1">
    <citation type="submission" date="2021-09" db="EMBL/GenBank/DDBJ databases">
        <authorList>
            <person name="Martin H S."/>
        </authorList>
    </citation>
    <scope>NUCLEOTIDE SEQUENCE</scope>
</reference>